<keyword evidence="8" id="KW-0969">Cilium</keyword>
<keyword evidence="4 7" id="KW-0812">Transmembrane</keyword>
<dbReference type="InterPro" id="IPR002010">
    <property type="entry name" value="T3SS_IM_R"/>
</dbReference>
<evidence type="ECO:0000256" key="1">
    <source>
        <dbReference type="ARBA" id="ARBA00004651"/>
    </source>
</evidence>
<reference evidence="8" key="1">
    <citation type="submission" date="2022-05" db="EMBL/GenBank/DDBJ databases">
        <authorList>
            <person name="Tuo L."/>
        </authorList>
    </citation>
    <scope>NUCLEOTIDE SEQUENCE</scope>
    <source>
        <strain evidence="8">BSK12Z-4</strain>
    </source>
</reference>
<feature type="transmembrane region" description="Helical" evidence="7">
    <location>
        <begin position="37"/>
        <end position="56"/>
    </location>
</feature>
<evidence type="ECO:0000256" key="4">
    <source>
        <dbReference type="ARBA" id="ARBA00022692"/>
    </source>
</evidence>
<feature type="transmembrane region" description="Helical" evidence="7">
    <location>
        <begin position="63"/>
        <end position="81"/>
    </location>
</feature>
<dbReference type="PANTHER" id="PTHR30065:SF1">
    <property type="entry name" value="SURFACE PRESENTATION OF ANTIGENS PROTEIN SPAR"/>
    <property type="match status" value="1"/>
</dbReference>
<gene>
    <name evidence="8" type="ORF">M8330_19865</name>
</gene>
<evidence type="ECO:0000256" key="2">
    <source>
        <dbReference type="ARBA" id="ARBA00009772"/>
    </source>
</evidence>
<name>A0A9X2DBB8_9ACTN</name>
<feature type="transmembrane region" description="Helical" evidence="7">
    <location>
        <begin position="87"/>
        <end position="108"/>
    </location>
</feature>
<feature type="transmembrane region" description="Helical" evidence="7">
    <location>
        <begin position="12"/>
        <end position="31"/>
    </location>
</feature>
<dbReference type="EMBL" id="JAMOIL010000039">
    <property type="protein sequence ID" value="MCM0622550.1"/>
    <property type="molecule type" value="Genomic_DNA"/>
</dbReference>
<keyword evidence="8" id="KW-0966">Cell projection</keyword>
<keyword evidence="5 7" id="KW-1133">Transmembrane helix</keyword>
<dbReference type="GO" id="GO:0005886">
    <property type="term" value="C:plasma membrane"/>
    <property type="evidence" value="ECO:0007669"/>
    <property type="project" value="UniProtKB-SubCell"/>
</dbReference>
<dbReference type="GO" id="GO:0006605">
    <property type="term" value="P:protein targeting"/>
    <property type="evidence" value="ECO:0007669"/>
    <property type="project" value="InterPro"/>
</dbReference>
<feature type="transmembrane region" description="Helical" evidence="7">
    <location>
        <begin position="129"/>
        <end position="148"/>
    </location>
</feature>
<protein>
    <submittedName>
        <fullName evidence="8">Flagellar biosynthetic protein FliR</fullName>
    </submittedName>
</protein>
<dbReference type="Pfam" id="PF01311">
    <property type="entry name" value="Bac_export_1"/>
    <property type="match status" value="1"/>
</dbReference>
<evidence type="ECO:0000313" key="8">
    <source>
        <dbReference type="EMBL" id="MCM0622550.1"/>
    </source>
</evidence>
<keyword evidence="8" id="KW-0282">Flagellum</keyword>
<dbReference type="PANTHER" id="PTHR30065">
    <property type="entry name" value="FLAGELLAR BIOSYNTHETIC PROTEIN FLIR"/>
    <property type="match status" value="1"/>
</dbReference>
<evidence type="ECO:0000256" key="3">
    <source>
        <dbReference type="ARBA" id="ARBA00022475"/>
    </source>
</evidence>
<dbReference type="AlphaFoldDB" id="A0A9X2DBB8"/>
<keyword evidence="3" id="KW-1003">Cell membrane</keyword>
<feature type="transmembrane region" description="Helical" evidence="7">
    <location>
        <begin position="213"/>
        <end position="233"/>
    </location>
</feature>
<feature type="transmembrane region" description="Helical" evidence="7">
    <location>
        <begin position="168"/>
        <end position="201"/>
    </location>
</feature>
<comment type="caution">
    <text evidence="8">The sequence shown here is derived from an EMBL/GenBank/DDBJ whole genome shotgun (WGS) entry which is preliminary data.</text>
</comment>
<dbReference type="PRINTS" id="PR00953">
    <property type="entry name" value="TYPE3IMRPROT"/>
</dbReference>
<proteinExistence type="inferred from homology"/>
<evidence type="ECO:0000256" key="6">
    <source>
        <dbReference type="ARBA" id="ARBA00023136"/>
    </source>
</evidence>
<sequence>MTLTVDGTPMLAFLLASLRVVAWLFVVPPFATRAFPSTAKVVLALGLSMVMAPALADDPVPTELWSIAVVGITQVAIGAGLGYLTMLMLSVISAAGSLLDVFGGFALAQGFDPLGQNSSTVIGQLHNMLATMLLFVSGGYLVVVGGLLRTFDVLPLGSAPQVDDGVGLVTAAFSLFIAAAVQVALPMVAVLLVTDLGLALMTKIAPQLNAIQVMFPAKIGLTLLLVGLSFPVLPEVTQRMVDHALRAMSAFAGGG</sequence>
<evidence type="ECO:0000256" key="5">
    <source>
        <dbReference type="ARBA" id="ARBA00022989"/>
    </source>
</evidence>
<keyword evidence="6 7" id="KW-0472">Membrane</keyword>
<evidence type="ECO:0000256" key="7">
    <source>
        <dbReference type="SAM" id="Phobius"/>
    </source>
</evidence>
<dbReference type="Proteomes" id="UP001139485">
    <property type="component" value="Unassembled WGS sequence"/>
</dbReference>
<accession>A0A9X2DBB8</accession>
<comment type="similarity">
    <text evidence="2">Belongs to the FliR/MopE/SpaR family.</text>
</comment>
<organism evidence="8 9">
    <name type="scientific">Nocardioides bruguierae</name>
    <dbReference type="NCBI Taxonomy" id="2945102"/>
    <lineage>
        <taxon>Bacteria</taxon>
        <taxon>Bacillati</taxon>
        <taxon>Actinomycetota</taxon>
        <taxon>Actinomycetes</taxon>
        <taxon>Propionibacteriales</taxon>
        <taxon>Nocardioidaceae</taxon>
        <taxon>Nocardioides</taxon>
    </lineage>
</organism>
<comment type="subcellular location">
    <subcellularLocation>
        <location evidence="1">Cell membrane</location>
        <topology evidence="1">Multi-pass membrane protein</topology>
    </subcellularLocation>
</comment>
<keyword evidence="9" id="KW-1185">Reference proteome</keyword>
<dbReference type="RefSeq" id="WP_250057733.1">
    <property type="nucleotide sequence ID" value="NZ_JAMJPH010000040.1"/>
</dbReference>
<evidence type="ECO:0000313" key="9">
    <source>
        <dbReference type="Proteomes" id="UP001139485"/>
    </source>
</evidence>